<gene>
    <name evidence="3" type="ORF">ZHD862_LOCUS30469</name>
</gene>
<reference evidence="3" key="1">
    <citation type="submission" date="2021-02" db="EMBL/GenBank/DDBJ databases">
        <authorList>
            <person name="Nowell W R."/>
        </authorList>
    </citation>
    <scope>NUCLEOTIDE SEQUENCE</scope>
</reference>
<proteinExistence type="predicted"/>
<dbReference type="PANTHER" id="PTHR24104">
    <property type="entry name" value="E3 UBIQUITIN-PROTEIN LIGASE NHLRC1-RELATED"/>
    <property type="match status" value="1"/>
</dbReference>
<dbReference type="PROSITE" id="PS51125">
    <property type="entry name" value="NHL"/>
    <property type="match status" value="2"/>
</dbReference>
<dbReference type="GO" id="GO:0061630">
    <property type="term" value="F:ubiquitin protein ligase activity"/>
    <property type="evidence" value="ECO:0007669"/>
    <property type="project" value="TreeGrafter"/>
</dbReference>
<dbReference type="GO" id="GO:0008270">
    <property type="term" value="F:zinc ion binding"/>
    <property type="evidence" value="ECO:0007669"/>
    <property type="project" value="UniProtKB-KW"/>
</dbReference>
<dbReference type="Pfam" id="PF01436">
    <property type="entry name" value="NHL"/>
    <property type="match status" value="2"/>
</dbReference>
<evidence type="ECO:0000313" key="3">
    <source>
        <dbReference type="EMBL" id="CAF1349243.1"/>
    </source>
</evidence>
<feature type="repeat" description="NHL" evidence="2">
    <location>
        <begin position="491"/>
        <end position="527"/>
    </location>
</feature>
<dbReference type="GO" id="GO:0000209">
    <property type="term" value="P:protein polyubiquitination"/>
    <property type="evidence" value="ECO:0007669"/>
    <property type="project" value="TreeGrafter"/>
</dbReference>
<feature type="repeat" description="NHL" evidence="2">
    <location>
        <begin position="446"/>
        <end position="477"/>
    </location>
</feature>
<accession>A0A815H4L5</accession>
<dbReference type="GO" id="GO:0043161">
    <property type="term" value="P:proteasome-mediated ubiquitin-dependent protein catabolic process"/>
    <property type="evidence" value="ECO:0007669"/>
    <property type="project" value="TreeGrafter"/>
</dbReference>
<dbReference type="Gene3D" id="2.120.10.30">
    <property type="entry name" value="TolB, C-terminal domain"/>
    <property type="match status" value="2"/>
</dbReference>
<sequence>MATATPSNRAKCFICEKEKILYLCDGCSKKFCLKDLTQHRQDLGKKFEGIENDRDQFYQKLVEQKKDKKKLPLIQQIDKWEEDSIKKIKQTAEECRQILTEDKNKHFIKIEQKLSQFTEQLKQSRQEDEFNEINLDEFKTQLTKLAEELAQPSNIRIQQDSTSLINKFSVVVSSGIRQENKYNDIGLNQFKRKKSEELDRSPNNSNPQILTSYINKSSIISSSIIPNIPADALWKQNGVTVAGGHGDGSATNQLYCPFGLFADDDQTMVIADYNNHRIIQWNMGDKNGQVVAGGNGGGIRLDQLNYPTDVLIDKETDSLIICDSENRRVVRWSRRSGTTQGEILIVNIVCWGLAMDDQRYLYISDPNKHEVRRYQIGDKNGTLVAGGNGGDAGLKQLICPTYIFVDQQQTVYVSDHYSHRVMKWNKGAKEGIVVAGGQGQWNALTQLSYPQGLFVDTLGTIYVADSGNHRVMRWPKGAKQGTVIVGGNGVGAEANQFNYLEGLSFDRQGNLYVVDFGNNRVQRFSIE</sequence>
<dbReference type="PANTHER" id="PTHR24104:SF25">
    <property type="entry name" value="PROTEIN LIN-41"/>
    <property type="match status" value="1"/>
</dbReference>
<protein>
    <submittedName>
        <fullName evidence="3">Uncharacterized protein</fullName>
    </submittedName>
</protein>
<evidence type="ECO:0000256" key="1">
    <source>
        <dbReference type="ARBA" id="ARBA00022737"/>
    </source>
</evidence>
<organism evidence="3 4">
    <name type="scientific">Rotaria sordida</name>
    <dbReference type="NCBI Taxonomy" id="392033"/>
    <lineage>
        <taxon>Eukaryota</taxon>
        <taxon>Metazoa</taxon>
        <taxon>Spiralia</taxon>
        <taxon>Gnathifera</taxon>
        <taxon>Rotifera</taxon>
        <taxon>Eurotatoria</taxon>
        <taxon>Bdelloidea</taxon>
        <taxon>Philodinida</taxon>
        <taxon>Philodinidae</taxon>
        <taxon>Rotaria</taxon>
    </lineage>
</organism>
<dbReference type="CDD" id="cd05819">
    <property type="entry name" value="NHL"/>
    <property type="match status" value="1"/>
</dbReference>
<keyword evidence="1" id="KW-0677">Repeat</keyword>
<dbReference type="EMBL" id="CAJNOT010002875">
    <property type="protein sequence ID" value="CAF1349243.1"/>
    <property type="molecule type" value="Genomic_DNA"/>
</dbReference>
<dbReference type="InterPro" id="IPR050952">
    <property type="entry name" value="TRIM-NHL_E3_ligases"/>
</dbReference>
<dbReference type="InterPro" id="IPR001258">
    <property type="entry name" value="NHL_repeat"/>
</dbReference>
<dbReference type="InterPro" id="IPR011042">
    <property type="entry name" value="6-blade_b-propeller_TolB-like"/>
</dbReference>
<comment type="caution">
    <text evidence="3">The sequence shown here is derived from an EMBL/GenBank/DDBJ whole genome shotgun (WGS) entry which is preliminary data.</text>
</comment>
<evidence type="ECO:0000313" key="4">
    <source>
        <dbReference type="Proteomes" id="UP000663864"/>
    </source>
</evidence>
<name>A0A815H4L5_9BILA</name>
<dbReference type="SUPFAM" id="SSF101898">
    <property type="entry name" value="NHL repeat"/>
    <property type="match status" value="1"/>
</dbReference>
<dbReference type="AlphaFoldDB" id="A0A815H4L5"/>
<dbReference type="Proteomes" id="UP000663864">
    <property type="component" value="Unassembled WGS sequence"/>
</dbReference>
<evidence type="ECO:0000256" key="2">
    <source>
        <dbReference type="PROSITE-ProRule" id="PRU00504"/>
    </source>
</evidence>